<gene>
    <name evidence="1" type="ORF">BN877_II0683</name>
</gene>
<accession>U4Q9S8</accession>
<dbReference type="HOGENOM" id="CLU_2957556_0_0_5"/>
<protein>
    <submittedName>
        <fullName evidence="1">Uncharacterized protein</fullName>
    </submittedName>
</protein>
<dbReference type="Proteomes" id="UP000016944">
    <property type="component" value="Chromosome II"/>
</dbReference>
<name>U4Q9S8_9HYPH</name>
<reference evidence="1 2" key="1">
    <citation type="journal article" date="2013" name="Genome Announc.">
        <title>Complete Genome Sequence of the Sesbania Symbiont and Rice Growth-Promoting Endophyte Rhizobium sp. Strain IRBG74.</title>
        <authorList>
            <person name="Crook M.B."/>
            <person name="Mitra S."/>
            <person name="Ane J.M."/>
            <person name="Sadowsky M.J."/>
            <person name="Gyaneshwar P."/>
        </authorList>
    </citation>
    <scope>NUCLEOTIDE SEQUENCE [LARGE SCALE GENOMIC DNA]</scope>
    <source>
        <strain evidence="1 2">IRBG74</strain>
    </source>
</reference>
<evidence type="ECO:0000313" key="1">
    <source>
        <dbReference type="EMBL" id="CDI10481.1"/>
    </source>
</evidence>
<proteinExistence type="predicted"/>
<sequence>MWRFALWMNEETGPDGTRNPFQPPLCETIFIDRRTAIARRFIDLPASPAMDQPAFWIVA</sequence>
<evidence type="ECO:0000313" key="2">
    <source>
        <dbReference type="Proteomes" id="UP000016944"/>
    </source>
</evidence>
<organism evidence="1 2">
    <name type="scientific">Agrobacterium pusense</name>
    <dbReference type="NCBI Taxonomy" id="648995"/>
    <lineage>
        <taxon>Bacteria</taxon>
        <taxon>Pseudomonadati</taxon>
        <taxon>Pseudomonadota</taxon>
        <taxon>Alphaproteobacteria</taxon>
        <taxon>Hyphomicrobiales</taxon>
        <taxon>Rhizobiaceae</taxon>
        <taxon>Rhizobium/Agrobacterium group</taxon>
        <taxon>Agrobacterium</taxon>
    </lineage>
</organism>
<dbReference type="KEGG" id="rir:BN877_II0683"/>
<dbReference type="EMBL" id="HG518323">
    <property type="protein sequence ID" value="CDI10481.1"/>
    <property type="molecule type" value="Genomic_DNA"/>
</dbReference>
<dbReference type="AlphaFoldDB" id="U4Q9S8"/>